<gene>
    <name evidence="4" type="ORF">FTUN_0368</name>
</gene>
<dbReference type="InterPro" id="IPR019734">
    <property type="entry name" value="TPR_rpt"/>
</dbReference>
<sequence length="467" mass="50900">MIPDPRRRTPQAPVPRAAPATPPVRSRRRWLVVGLLVVVGAGGWWWFRGTPVEPPFPAEVQDPEVRAALEAARQQVLADPRSSAAWGRFGLMLQAHSYASEADRCFAEAIRLDPDDGAWPYYRALNLQREDPESALPFLRQAAGGRLPKEHQSAVRLRLAEALLERRELAEAEALFLAEWKAQPGDPRAGYGLGVIAVARGDGEAAGRYLTAARNSSVVRKSATAQLAALARERDDVTTAAALEKEVAALPNEAPVWPDPLVAAMVGYRVGAYKEMQGTAQLEAQHRYAEAAKIYLQRIEQKPTAENYVGAGLNLVRSGNVSVGLNLLQKGVSTNPNRCESHYGLALALFQLAAQEPPNSRAARDRFKEAADAARRATELKPDYSEAYLLWGGALMGRGDPAAAIVPLKQGVSCRPELFNLQMALGNALMEAGQLDDAEVAIKNATALEPKNEQPRLALEQLRKKRK</sequence>
<dbReference type="RefSeq" id="WP_171469183.1">
    <property type="nucleotide sequence ID" value="NZ_CP053452.2"/>
</dbReference>
<organism evidence="4 5">
    <name type="scientific">Frigoriglobus tundricola</name>
    <dbReference type="NCBI Taxonomy" id="2774151"/>
    <lineage>
        <taxon>Bacteria</taxon>
        <taxon>Pseudomonadati</taxon>
        <taxon>Planctomycetota</taxon>
        <taxon>Planctomycetia</taxon>
        <taxon>Gemmatales</taxon>
        <taxon>Gemmataceae</taxon>
        <taxon>Frigoriglobus</taxon>
    </lineage>
</organism>
<protein>
    <recommendedName>
        <fullName evidence="6">Tetratricopeptide repeat protein</fullName>
    </recommendedName>
</protein>
<keyword evidence="3" id="KW-0812">Transmembrane</keyword>
<keyword evidence="5" id="KW-1185">Reference proteome</keyword>
<proteinExistence type="predicted"/>
<evidence type="ECO:0000256" key="1">
    <source>
        <dbReference type="PROSITE-ProRule" id="PRU00339"/>
    </source>
</evidence>
<evidence type="ECO:0000313" key="4">
    <source>
        <dbReference type="EMBL" id="QJW92871.1"/>
    </source>
</evidence>
<dbReference type="PANTHER" id="PTHR12558">
    <property type="entry name" value="CELL DIVISION CYCLE 16,23,27"/>
    <property type="match status" value="1"/>
</dbReference>
<evidence type="ECO:0000256" key="3">
    <source>
        <dbReference type="SAM" id="Phobius"/>
    </source>
</evidence>
<feature type="compositionally biased region" description="Low complexity" evidence="2">
    <location>
        <begin position="10"/>
        <end position="19"/>
    </location>
</feature>
<keyword evidence="3" id="KW-1133">Transmembrane helix</keyword>
<name>A0A6M5YHQ1_9BACT</name>
<reference evidence="5" key="1">
    <citation type="submission" date="2020-05" db="EMBL/GenBank/DDBJ databases">
        <title>Frigoriglobus tundricola gen. nov., sp. nov., a psychrotolerant cellulolytic planctomycete of the family Gemmataceae with two divergent copies of 16S rRNA gene.</title>
        <authorList>
            <person name="Kulichevskaya I.S."/>
            <person name="Ivanova A.A."/>
            <person name="Naumoff D.G."/>
            <person name="Beletsky A.V."/>
            <person name="Rijpstra W.I.C."/>
            <person name="Sinninghe Damste J.S."/>
            <person name="Mardanov A.V."/>
            <person name="Ravin N.V."/>
            <person name="Dedysh S.N."/>
        </authorList>
    </citation>
    <scope>NUCLEOTIDE SEQUENCE [LARGE SCALE GENOMIC DNA]</scope>
    <source>
        <strain evidence="5">PL17</strain>
    </source>
</reference>
<accession>A0A6M5YHQ1</accession>
<feature type="repeat" description="TPR" evidence="1">
    <location>
        <begin position="419"/>
        <end position="452"/>
    </location>
</feature>
<dbReference type="Pfam" id="PF13432">
    <property type="entry name" value="TPR_16"/>
    <property type="match status" value="2"/>
</dbReference>
<dbReference type="PROSITE" id="PS50005">
    <property type="entry name" value="TPR"/>
    <property type="match status" value="2"/>
</dbReference>
<feature type="repeat" description="TPR" evidence="1">
    <location>
        <begin position="83"/>
        <end position="116"/>
    </location>
</feature>
<evidence type="ECO:0008006" key="6">
    <source>
        <dbReference type="Google" id="ProtNLM"/>
    </source>
</evidence>
<dbReference type="PANTHER" id="PTHR12558:SF13">
    <property type="entry name" value="CELL DIVISION CYCLE PROTEIN 27 HOMOLOG"/>
    <property type="match status" value="1"/>
</dbReference>
<dbReference type="SMART" id="SM00028">
    <property type="entry name" value="TPR"/>
    <property type="match status" value="4"/>
</dbReference>
<dbReference type="InterPro" id="IPR011990">
    <property type="entry name" value="TPR-like_helical_dom_sf"/>
</dbReference>
<dbReference type="Gene3D" id="1.25.40.10">
    <property type="entry name" value="Tetratricopeptide repeat domain"/>
    <property type="match status" value="2"/>
</dbReference>
<evidence type="ECO:0000313" key="5">
    <source>
        <dbReference type="Proteomes" id="UP000503447"/>
    </source>
</evidence>
<feature type="transmembrane region" description="Helical" evidence="3">
    <location>
        <begin position="30"/>
        <end position="47"/>
    </location>
</feature>
<feature type="region of interest" description="Disordered" evidence="2">
    <location>
        <begin position="1"/>
        <end position="21"/>
    </location>
</feature>
<dbReference type="SUPFAM" id="SSF48452">
    <property type="entry name" value="TPR-like"/>
    <property type="match status" value="2"/>
</dbReference>
<dbReference type="KEGG" id="ftj:FTUN_0368"/>
<keyword evidence="1" id="KW-0802">TPR repeat</keyword>
<evidence type="ECO:0000256" key="2">
    <source>
        <dbReference type="SAM" id="MobiDB-lite"/>
    </source>
</evidence>
<dbReference type="EMBL" id="CP053452">
    <property type="protein sequence ID" value="QJW92871.1"/>
    <property type="molecule type" value="Genomic_DNA"/>
</dbReference>
<dbReference type="Proteomes" id="UP000503447">
    <property type="component" value="Chromosome"/>
</dbReference>
<keyword evidence="3" id="KW-0472">Membrane</keyword>
<dbReference type="AlphaFoldDB" id="A0A6M5YHQ1"/>